<name>A0A177SGE1_PSEPU</name>
<protein>
    <recommendedName>
        <fullName evidence="1">DUF4123 domain-containing protein</fullName>
    </recommendedName>
</protein>
<reference evidence="2 3" key="1">
    <citation type="submission" date="2016-03" db="EMBL/GenBank/DDBJ databases">
        <title>Draft Genome Assembly of Pseudomonas putida strain CBF10-2.</title>
        <authorList>
            <person name="Iyer R.S."/>
            <person name="Damania A."/>
        </authorList>
    </citation>
    <scope>NUCLEOTIDE SEQUENCE [LARGE SCALE GENOMIC DNA]</scope>
    <source>
        <strain evidence="2 3">CBF10-2</strain>
    </source>
</reference>
<dbReference type="Pfam" id="PF13503">
    <property type="entry name" value="DUF4123"/>
    <property type="match status" value="1"/>
</dbReference>
<gene>
    <name evidence="2" type="ORF">AYO28_23710</name>
</gene>
<accession>A0A177SGE1</accession>
<dbReference type="Proteomes" id="UP000077752">
    <property type="component" value="Unassembled WGS sequence"/>
</dbReference>
<evidence type="ECO:0000313" key="3">
    <source>
        <dbReference type="Proteomes" id="UP000077752"/>
    </source>
</evidence>
<dbReference type="InterPro" id="IPR025391">
    <property type="entry name" value="DUF4123"/>
</dbReference>
<sequence>MTTTFARGLVEQLRPLPDHRLTAIVEMARLSPPERQQVFDTFGNAGYPILHQQDFANLRDIGPWLFCSREHTNLQRQFDFHHDLSKAAGDAPTSWLISALEPSRLAFHLGEAAIARGPDGRTHLLRFYSEKAFPVLHSRQDLPGIVHLLAPIHSWWLREPESDVGDGEKVWRRYAGKDRADYCGVPPIHLDQLCWDDLTGDALSYRLVDLIDKLQVTPATGGCHGKRLAQVRKLLAEARRMGFRQQADQSDYALLMALHDRALRGGLPLQAALKDALEGKQPLAQALKRHITPKMLTSPHHV</sequence>
<evidence type="ECO:0000313" key="2">
    <source>
        <dbReference type="EMBL" id="OAI88283.1"/>
    </source>
</evidence>
<proteinExistence type="predicted"/>
<organism evidence="2 3">
    <name type="scientific">Pseudomonas putida</name>
    <name type="common">Arthrobacter siderocapsulatus</name>
    <dbReference type="NCBI Taxonomy" id="303"/>
    <lineage>
        <taxon>Bacteria</taxon>
        <taxon>Pseudomonadati</taxon>
        <taxon>Pseudomonadota</taxon>
        <taxon>Gammaproteobacteria</taxon>
        <taxon>Pseudomonadales</taxon>
        <taxon>Pseudomonadaceae</taxon>
        <taxon>Pseudomonas</taxon>
    </lineage>
</organism>
<dbReference type="AlphaFoldDB" id="A0A177SGE1"/>
<evidence type="ECO:0000259" key="1">
    <source>
        <dbReference type="Pfam" id="PF13503"/>
    </source>
</evidence>
<feature type="domain" description="DUF4123" evidence="1">
    <location>
        <begin position="44"/>
        <end position="138"/>
    </location>
</feature>
<comment type="caution">
    <text evidence="2">The sequence shown here is derived from an EMBL/GenBank/DDBJ whole genome shotgun (WGS) entry which is preliminary data.</text>
</comment>
<dbReference type="EMBL" id="LUCV01000033">
    <property type="protein sequence ID" value="OAI88283.1"/>
    <property type="molecule type" value="Genomic_DNA"/>
</dbReference>
<dbReference type="RefSeq" id="WP_064303745.1">
    <property type="nucleotide sequence ID" value="NZ_LUCV01000033.1"/>
</dbReference>